<dbReference type="PANTHER" id="PTHR31984:SF11">
    <property type="entry name" value="TRANSPORTER, PUTATIVE (DUF179)-RELATED"/>
    <property type="match status" value="1"/>
</dbReference>
<name>A0A4U6VFP9_SETVI</name>
<dbReference type="Pfam" id="PF02622">
    <property type="entry name" value="DUF179"/>
    <property type="match status" value="1"/>
</dbReference>
<evidence type="ECO:0000313" key="2">
    <source>
        <dbReference type="EMBL" id="TKW27214.1"/>
    </source>
</evidence>
<feature type="region of interest" description="Disordered" evidence="1">
    <location>
        <begin position="1"/>
        <end position="28"/>
    </location>
</feature>
<dbReference type="Gene3D" id="3.40.1740.10">
    <property type="entry name" value="VC0467-like"/>
    <property type="match status" value="1"/>
</dbReference>
<dbReference type="PANTHER" id="PTHR31984">
    <property type="entry name" value="TRANSPORTER, PUTATIVE (DUF179)-RELATED"/>
    <property type="match status" value="1"/>
</dbReference>
<evidence type="ECO:0000256" key="1">
    <source>
        <dbReference type="SAM" id="MobiDB-lite"/>
    </source>
</evidence>
<accession>A0A4U6VFP9</accession>
<reference evidence="2" key="1">
    <citation type="submission" date="2019-03" db="EMBL/GenBank/DDBJ databases">
        <title>WGS assembly of Setaria viridis.</title>
        <authorList>
            <person name="Huang P."/>
            <person name="Jenkins J."/>
            <person name="Grimwood J."/>
            <person name="Barry K."/>
            <person name="Healey A."/>
            <person name="Mamidi S."/>
            <person name="Sreedasyam A."/>
            <person name="Shu S."/>
            <person name="Feldman M."/>
            <person name="Wu J."/>
            <person name="Yu Y."/>
            <person name="Chen C."/>
            <person name="Johnson J."/>
            <person name="Rokhsar D."/>
            <person name="Baxter I."/>
            <person name="Schmutz J."/>
            <person name="Brutnell T."/>
            <person name="Kellogg E."/>
        </authorList>
    </citation>
    <scope>NUCLEOTIDE SEQUENCE [LARGE SCALE GENOMIC DNA]</scope>
</reference>
<protein>
    <submittedName>
        <fullName evidence="2">Uncharacterized protein</fullName>
    </submittedName>
</protein>
<organism evidence="2 3">
    <name type="scientific">Setaria viridis</name>
    <name type="common">Green bristlegrass</name>
    <name type="synonym">Setaria italica subsp. viridis</name>
    <dbReference type="NCBI Taxonomy" id="4556"/>
    <lineage>
        <taxon>Eukaryota</taxon>
        <taxon>Viridiplantae</taxon>
        <taxon>Streptophyta</taxon>
        <taxon>Embryophyta</taxon>
        <taxon>Tracheophyta</taxon>
        <taxon>Spermatophyta</taxon>
        <taxon>Magnoliopsida</taxon>
        <taxon>Liliopsida</taxon>
        <taxon>Poales</taxon>
        <taxon>Poaceae</taxon>
        <taxon>PACMAD clade</taxon>
        <taxon>Panicoideae</taxon>
        <taxon>Panicodae</taxon>
        <taxon>Paniceae</taxon>
        <taxon>Cenchrinae</taxon>
        <taxon>Setaria</taxon>
    </lineage>
</organism>
<dbReference type="OMA" id="AFHAYEI"/>
<sequence length="344" mass="36914">MWALNNAKAGGPCLTPRRPAPPSLASLPPAAAGRRLWRRGAAWAPLVAVRASGGGRKDGPVGGEGNGEEAESKASSSGHDDASAPEGDTSAGLNKPHDEPKSSDPINVSSSSYWRDVRANLVRREQELFEDPSAPTESKASSVDPVQLPQKWAHAITMPEAGCVLVATEALDDDSIFERTVIFLLRLGSRGTFDGPFGIILNRPLYTKIKHVNPSLRDQATPFGDSPLFFGGPVDMSMFLVRTNDSSRLKGFEEVIPGICYGFRTDLEKAAALMKSGAIRTQDLRFYVGHAAWDYEQLLGEIRAGYWAVASCSTELISDALAGDPSCLWTEILQLMGGQGSTRS</sequence>
<evidence type="ECO:0000313" key="3">
    <source>
        <dbReference type="Proteomes" id="UP000298652"/>
    </source>
</evidence>
<feature type="region of interest" description="Disordered" evidence="1">
    <location>
        <begin position="49"/>
        <end position="109"/>
    </location>
</feature>
<gene>
    <name evidence="2" type="ORF">SEVIR_3G243200v2</name>
</gene>
<proteinExistence type="predicted"/>
<keyword evidence="3" id="KW-1185">Reference proteome</keyword>
<dbReference type="InterPro" id="IPR003774">
    <property type="entry name" value="AlgH-like"/>
</dbReference>
<dbReference type="SUPFAM" id="SSF143456">
    <property type="entry name" value="VC0467-like"/>
    <property type="match status" value="1"/>
</dbReference>
<dbReference type="EMBL" id="CM016554">
    <property type="protein sequence ID" value="TKW27214.1"/>
    <property type="molecule type" value="Genomic_DNA"/>
</dbReference>
<dbReference type="AlphaFoldDB" id="A0A4U6VFP9"/>
<dbReference type="Gramene" id="TKW27214">
    <property type="protein sequence ID" value="TKW27214"/>
    <property type="gene ID" value="SEVIR_3G243200v2"/>
</dbReference>
<dbReference type="Proteomes" id="UP000298652">
    <property type="component" value="Chromosome 3"/>
</dbReference>